<dbReference type="Proteomes" id="UP000003244">
    <property type="component" value="Unassembled WGS sequence"/>
</dbReference>
<sequence length="76" mass="9089">MTNLIEREVKRFIESKKSNYDNMDERKWEVLEDKLVSEIEEASKELEADDTLEDLIENTLYFNSAMDEIIMRIAEK</sequence>
<dbReference type="AlphaFoldDB" id="E0E216"/>
<dbReference type="OrthoDB" id="9851039at2"/>
<name>E0E216_9FIRM</name>
<gene>
    <name evidence="1" type="ORF">HMPREF0634_0234</name>
</gene>
<protein>
    <submittedName>
        <fullName evidence="1">Uncharacterized protein</fullName>
    </submittedName>
</protein>
<dbReference type="RefSeq" id="WP_007788743.1">
    <property type="nucleotide sequence ID" value="NZ_ADGQ01000028.1"/>
</dbReference>
<comment type="caution">
    <text evidence="1">The sequence shown here is derived from an EMBL/GenBank/DDBJ whole genome shotgun (WGS) entry which is preliminary data.</text>
</comment>
<proteinExistence type="predicted"/>
<organism evidence="1 2">
    <name type="scientific">Peptostreptococcus stomatis DSM 17678</name>
    <dbReference type="NCBI Taxonomy" id="596315"/>
    <lineage>
        <taxon>Bacteria</taxon>
        <taxon>Bacillati</taxon>
        <taxon>Bacillota</taxon>
        <taxon>Clostridia</taxon>
        <taxon>Peptostreptococcales</taxon>
        <taxon>Peptostreptococcaceae</taxon>
        <taxon>Peptostreptococcus</taxon>
    </lineage>
</organism>
<dbReference type="EMBL" id="ADGQ01000028">
    <property type="protein sequence ID" value="EFM65075.1"/>
    <property type="molecule type" value="Genomic_DNA"/>
</dbReference>
<evidence type="ECO:0000313" key="1">
    <source>
        <dbReference type="EMBL" id="EFM65075.1"/>
    </source>
</evidence>
<evidence type="ECO:0000313" key="2">
    <source>
        <dbReference type="Proteomes" id="UP000003244"/>
    </source>
</evidence>
<accession>E0E216</accession>
<keyword evidence="2" id="KW-1185">Reference proteome</keyword>
<reference evidence="1 2" key="1">
    <citation type="submission" date="2010-08" db="EMBL/GenBank/DDBJ databases">
        <authorList>
            <person name="Harkins D.M."/>
            <person name="Madupu R."/>
            <person name="Durkin A.S."/>
            <person name="Torralba M."/>
            <person name="Methe B."/>
            <person name="Sutton G.G."/>
            <person name="Nelson K.E."/>
        </authorList>
    </citation>
    <scope>NUCLEOTIDE SEQUENCE [LARGE SCALE GENOMIC DNA]</scope>
    <source>
        <strain evidence="1 2">DSM 17678</strain>
    </source>
</reference>
<dbReference type="GeneID" id="84800258"/>